<protein>
    <submittedName>
        <fullName evidence="1">13382_t:CDS:1</fullName>
    </submittedName>
</protein>
<accession>A0ACA9LA19</accession>
<evidence type="ECO:0000313" key="2">
    <source>
        <dbReference type="Proteomes" id="UP000789702"/>
    </source>
</evidence>
<name>A0ACA9LA19_9GLOM</name>
<dbReference type="Proteomes" id="UP000789702">
    <property type="component" value="Unassembled WGS sequence"/>
</dbReference>
<proteinExistence type="predicted"/>
<keyword evidence="2" id="KW-1185">Reference proteome</keyword>
<organism evidence="1 2">
    <name type="scientific">Dentiscutata heterogama</name>
    <dbReference type="NCBI Taxonomy" id="1316150"/>
    <lineage>
        <taxon>Eukaryota</taxon>
        <taxon>Fungi</taxon>
        <taxon>Fungi incertae sedis</taxon>
        <taxon>Mucoromycota</taxon>
        <taxon>Glomeromycotina</taxon>
        <taxon>Glomeromycetes</taxon>
        <taxon>Diversisporales</taxon>
        <taxon>Gigasporaceae</taxon>
        <taxon>Dentiscutata</taxon>
    </lineage>
</organism>
<comment type="caution">
    <text evidence="1">The sequence shown here is derived from an EMBL/GenBank/DDBJ whole genome shotgun (WGS) entry which is preliminary data.</text>
</comment>
<dbReference type="EMBL" id="CAJVPU010003421">
    <property type="protein sequence ID" value="CAG8517806.1"/>
    <property type="molecule type" value="Genomic_DNA"/>
</dbReference>
<evidence type="ECO:0000313" key="1">
    <source>
        <dbReference type="EMBL" id="CAG8517806.1"/>
    </source>
</evidence>
<reference evidence="1" key="1">
    <citation type="submission" date="2021-06" db="EMBL/GenBank/DDBJ databases">
        <authorList>
            <person name="Kallberg Y."/>
            <person name="Tangrot J."/>
            <person name="Rosling A."/>
        </authorList>
    </citation>
    <scope>NUCLEOTIDE SEQUENCE</scope>
    <source>
        <strain evidence="1">IL203A</strain>
    </source>
</reference>
<feature type="non-terminal residue" evidence="1">
    <location>
        <position position="109"/>
    </location>
</feature>
<sequence length="109" mass="12573">MLILQKGARVMYLDNALFEHGLYNGSIGIIIDLIDDDTISVMFPAPLRMIKATRRCSKKLLARFNRTVKVSKIESSLDDQKPRTEKDIYGHLIYPKNTEVKNFEDLKDE</sequence>
<gene>
    <name evidence="1" type="ORF">DHETER_LOCUS3765</name>
</gene>